<evidence type="ECO:0000259" key="1">
    <source>
        <dbReference type="Pfam" id="PF18899"/>
    </source>
</evidence>
<evidence type="ECO:0000313" key="3">
    <source>
        <dbReference type="Proteomes" id="UP000188342"/>
    </source>
</evidence>
<dbReference type="Proteomes" id="UP000188342">
    <property type="component" value="Unassembled WGS sequence"/>
</dbReference>
<dbReference type="EMBL" id="FUKQ01000043">
    <property type="protein sequence ID" value="SJN38667.1"/>
    <property type="molecule type" value="Genomic_DNA"/>
</dbReference>
<dbReference type="Pfam" id="PF14117">
    <property type="entry name" value="DUF4287"/>
    <property type="match status" value="1"/>
</dbReference>
<protein>
    <recommendedName>
        <fullName evidence="1">DUF5655 domain-containing protein</fullName>
    </recommendedName>
</protein>
<proteinExistence type="predicted"/>
<keyword evidence="3" id="KW-1185">Reference proteome</keyword>
<evidence type="ECO:0000313" key="2">
    <source>
        <dbReference type="EMBL" id="SJN38667.1"/>
    </source>
</evidence>
<reference evidence="2 3" key="1">
    <citation type="submission" date="2017-02" db="EMBL/GenBank/DDBJ databases">
        <authorList>
            <person name="Peterson S.W."/>
        </authorList>
    </citation>
    <scope>NUCLEOTIDE SEQUENCE [LARGE SCALE GENOMIC DNA]</scope>
    <source>
        <strain evidence="2 3">LSP_Lj1</strain>
    </source>
</reference>
<gene>
    <name evidence="2" type="ORF">FM114_11120</name>
</gene>
<dbReference type="Pfam" id="PF18899">
    <property type="entry name" value="DUF5655"/>
    <property type="match status" value="1"/>
</dbReference>
<name>A0A1R4K2X0_9ACTN</name>
<sequence>MASPEDMAAAVADSMRQRTGHSLDEWVGIVEQGSGLDPLDQLAVRRWLRDEHGIAQNSQWAIAFEVAGRAGWTMPTPQQFADQMYVGKKEPLRPVHDTLVAAAEACGPEAHVEGRATYTPIVRARQFAAVGPGPRLTVRLGLRFREAPGGLEPAKAFAQATHWMHFGTDVDPQAAVQQARELLALAYEQNG</sequence>
<accession>A0A1R4K2X0</accession>
<dbReference type="InterPro" id="IPR043714">
    <property type="entry name" value="DUF5655"/>
</dbReference>
<dbReference type="AlphaFoldDB" id="A0A1R4K2X0"/>
<organism evidence="2 3">
    <name type="scientific">Luteococcus japonicus LSP_Lj1</name>
    <dbReference type="NCBI Taxonomy" id="1255658"/>
    <lineage>
        <taxon>Bacteria</taxon>
        <taxon>Bacillati</taxon>
        <taxon>Actinomycetota</taxon>
        <taxon>Actinomycetes</taxon>
        <taxon>Propionibacteriales</taxon>
        <taxon>Propionibacteriaceae</taxon>
        <taxon>Luteococcus</taxon>
    </lineage>
</organism>
<dbReference type="STRING" id="1255658.FM114_11120"/>
<feature type="domain" description="DUF5655" evidence="1">
    <location>
        <begin position="82"/>
        <end position="190"/>
    </location>
</feature>
<dbReference type="InterPro" id="IPR025629">
    <property type="entry name" value="DUF4287"/>
</dbReference>
<dbReference type="RefSeq" id="WP_094765230.1">
    <property type="nucleotide sequence ID" value="NZ_FUKQ01000043.1"/>
</dbReference>
<dbReference type="OrthoDB" id="3215049at2"/>